<dbReference type="GeneID" id="85363868"/>
<comment type="caution">
    <text evidence="1">The sequence shown here is derived from an EMBL/GenBank/DDBJ whole genome shotgun (WGS) entry which is preliminary data.</text>
</comment>
<organism evidence="1 2">
    <name type="scientific">Armillaria tabescens</name>
    <name type="common">Ringless honey mushroom</name>
    <name type="synonym">Agaricus tabescens</name>
    <dbReference type="NCBI Taxonomy" id="1929756"/>
    <lineage>
        <taxon>Eukaryota</taxon>
        <taxon>Fungi</taxon>
        <taxon>Dikarya</taxon>
        <taxon>Basidiomycota</taxon>
        <taxon>Agaricomycotina</taxon>
        <taxon>Agaricomycetes</taxon>
        <taxon>Agaricomycetidae</taxon>
        <taxon>Agaricales</taxon>
        <taxon>Marasmiineae</taxon>
        <taxon>Physalacriaceae</taxon>
        <taxon>Desarmillaria</taxon>
    </lineage>
</organism>
<dbReference type="Proteomes" id="UP001175211">
    <property type="component" value="Unassembled WGS sequence"/>
</dbReference>
<dbReference type="EMBL" id="JAUEPS010000035">
    <property type="protein sequence ID" value="KAK0450468.1"/>
    <property type="molecule type" value="Genomic_DNA"/>
</dbReference>
<accession>A0AA39MY49</accession>
<gene>
    <name evidence="1" type="ORF">EV420DRAFT_1750287</name>
</gene>
<protein>
    <submittedName>
        <fullName evidence="1">Uncharacterized protein</fullName>
    </submittedName>
</protein>
<keyword evidence="2" id="KW-1185">Reference proteome</keyword>
<dbReference type="RefSeq" id="XP_060327339.1">
    <property type="nucleotide sequence ID" value="XM_060480320.1"/>
</dbReference>
<name>A0AA39MY49_ARMTA</name>
<evidence type="ECO:0000313" key="1">
    <source>
        <dbReference type="EMBL" id="KAK0450468.1"/>
    </source>
</evidence>
<reference evidence="1" key="1">
    <citation type="submission" date="2023-06" db="EMBL/GenBank/DDBJ databases">
        <authorList>
            <consortium name="Lawrence Berkeley National Laboratory"/>
            <person name="Ahrendt S."/>
            <person name="Sahu N."/>
            <person name="Indic B."/>
            <person name="Wong-Bajracharya J."/>
            <person name="Merenyi Z."/>
            <person name="Ke H.-M."/>
            <person name="Monk M."/>
            <person name="Kocsube S."/>
            <person name="Drula E."/>
            <person name="Lipzen A."/>
            <person name="Balint B."/>
            <person name="Henrissat B."/>
            <person name="Andreopoulos B."/>
            <person name="Martin F.M."/>
            <person name="Harder C.B."/>
            <person name="Rigling D."/>
            <person name="Ford K.L."/>
            <person name="Foster G.D."/>
            <person name="Pangilinan J."/>
            <person name="Papanicolaou A."/>
            <person name="Barry K."/>
            <person name="LaButti K."/>
            <person name="Viragh M."/>
            <person name="Koriabine M."/>
            <person name="Yan M."/>
            <person name="Riley R."/>
            <person name="Champramary S."/>
            <person name="Plett K.L."/>
            <person name="Tsai I.J."/>
            <person name="Slot J."/>
            <person name="Sipos G."/>
            <person name="Plett J."/>
            <person name="Nagy L.G."/>
            <person name="Grigoriev I.V."/>
        </authorList>
    </citation>
    <scope>NUCLEOTIDE SEQUENCE</scope>
    <source>
        <strain evidence="1">CCBAS 213</strain>
    </source>
</reference>
<proteinExistence type="predicted"/>
<evidence type="ECO:0000313" key="2">
    <source>
        <dbReference type="Proteomes" id="UP001175211"/>
    </source>
</evidence>
<dbReference type="AlphaFoldDB" id="A0AA39MY49"/>
<sequence>MRGEQASLSIVNFWCSTKADILLVEFKLLGKATSFVLLFVSARRRRDGTAWRTIGLWTRGCWVIEKSRTSHAINATCHRTGSAGSKSRLFADLLDKVSESSESSVVGLISSSQSKEQSTDRVRLHRQGSIPTNSARSGITVHRRKKIDICGRHRESLPRFKRSESEFCSISAEVEDVTSAIPFITPIRISVPTSARKSFNEGEKGGAMIHVADVGTNVMLWNNMAVFDACHYRG</sequence>